<gene>
    <name evidence="2" type="ORF">JKL49_16955</name>
</gene>
<name>A0A941D2I3_9CAUL</name>
<feature type="domain" description="Dienelactone hydrolase" evidence="1">
    <location>
        <begin position="17"/>
        <end position="217"/>
    </location>
</feature>
<keyword evidence="2" id="KW-0378">Hydrolase</keyword>
<keyword evidence="3" id="KW-1185">Reference proteome</keyword>
<dbReference type="EMBL" id="JAGSGD010000001">
    <property type="protein sequence ID" value="MBR7621085.1"/>
    <property type="molecule type" value="Genomic_DNA"/>
</dbReference>
<evidence type="ECO:0000313" key="3">
    <source>
        <dbReference type="Proteomes" id="UP000622580"/>
    </source>
</evidence>
<dbReference type="GO" id="GO:0016787">
    <property type="term" value="F:hydrolase activity"/>
    <property type="evidence" value="ECO:0007669"/>
    <property type="project" value="UniProtKB-KW"/>
</dbReference>
<dbReference type="PANTHER" id="PTHR46623">
    <property type="entry name" value="CARBOXYMETHYLENEBUTENOLIDASE-RELATED"/>
    <property type="match status" value="1"/>
</dbReference>
<protein>
    <submittedName>
        <fullName evidence="2">Dienelactone hydrolase family protein</fullName>
    </submittedName>
</protein>
<evidence type="ECO:0000313" key="2">
    <source>
        <dbReference type="EMBL" id="MBR7621085.1"/>
    </source>
</evidence>
<reference evidence="2" key="1">
    <citation type="submission" date="2021-04" db="EMBL/GenBank/DDBJ databases">
        <title>Draft genome assembly of strain Phenylobacterium sp. 20VBR1 using MiniION and Illumina platforms.</title>
        <authorList>
            <person name="Thomas F.A."/>
            <person name="Krishnan K.P."/>
            <person name="Sinha R.K."/>
        </authorList>
    </citation>
    <scope>NUCLEOTIDE SEQUENCE</scope>
    <source>
        <strain evidence="2">20VBR1</strain>
    </source>
</reference>
<accession>A0A941D2I3</accession>
<dbReference type="InterPro" id="IPR029058">
    <property type="entry name" value="AB_hydrolase_fold"/>
</dbReference>
<dbReference type="Proteomes" id="UP000622580">
    <property type="component" value="Unassembled WGS sequence"/>
</dbReference>
<dbReference type="AlphaFoldDB" id="A0A941D2I3"/>
<organism evidence="2 3">
    <name type="scientific">Phenylobacterium glaciei</name>
    <dbReference type="NCBI Taxonomy" id="2803784"/>
    <lineage>
        <taxon>Bacteria</taxon>
        <taxon>Pseudomonadati</taxon>
        <taxon>Pseudomonadota</taxon>
        <taxon>Alphaproteobacteria</taxon>
        <taxon>Caulobacterales</taxon>
        <taxon>Caulobacteraceae</taxon>
        <taxon>Phenylobacterium</taxon>
    </lineage>
</organism>
<dbReference type="InterPro" id="IPR051049">
    <property type="entry name" value="Dienelactone_hydrolase-like"/>
</dbReference>
<sequence length="226" mass="24528">MGETIRLTSKFDGFELAAYHAPVADARRGGIVLVQEIFGVTDHIRELADGFAEDGYEVIAPSFYDRLEPGFEADYSQAAIAKGVQYSTATPWDQVAGDLQAAIDALAPAVFVTGFCWGGAAAWLAACRCTGVSAASAFYGRRISELVDETPKVPTILHFGRNDASIPMEKVEEIREKHPDVPVHVYDAGHGFVSDRRADYNPDAARLARLRTLQVFMNNGGGRGEM</sequence>
<dbReference type="SUPFAM" id="SSF53474">
    <property type="entry name" value="alpha/beta-Hydrolases"/>
    <property type="match status" value="1"/>
</dbReference>
<dbReference type="InterPro" id="IPR002925">
    <property type="entry name" value="Dienelactn_hydro"/>
</dbReference>
<dbReference type="Pfam" id="PF01738">
    <property type="entry name" value="DLH"/>
    <property type="match status" value="1"/>
</dbReference>
<evidence type="ECO:0000259" key="1">
    <source>
        <dbReference type="Pfam" id="PF01738"/>
    </source>
</evidence>
<dbReference type="PANTHER" id="PTHR46623:SF6">
    <property type="entry name" value="ALPHA_BETA-HYDROLASES SUPERFAMILY PROTEIN"/>
    <property type="match status" value="1"/>
</dbReference>
<comment type="caution">
    <text evidence="2">The sequence shown here is derived from an EMBL/GenBank/DDBJ whole genome shotgun (WGS) entry which is preliminary data.</text>
</comment>
<dbReference type="RefSeq" id="WP_215341961.1">
    <property type="nucleotide sequence ID" value="NZ_JAGSGD010000001.1"/>
</dbReference>
<dbReference type="Gene3D" id="3.40.50.1820">
    <property type="entry name" value="alpha/beta hydrolase"/>
    <property type="match status" value="1"/>
</dbReference>
<proteinExistence type="predicted"/>